<comment type="subcellular location">
    <subcellularLocation>
        <location evidence="12">Cytoplasm</location>
    </subcellularLocation>
</comment>
<dbReference type="FunFam" id="3.30.930.10:FF:000002">
    <property type="entry name" value="Threonine--tRNA ligase"/>
    <property type="match status" value="1"/>
</dbReference>
<evidence type="ECO:0000313" key="14">
    <source>
        <dbReference type="EMBL" id="OGK45089.1"/>
    </source>
</evidence>
<dbReference type="NCBIfam" id="TIGR00418">
    <property type="entry name" value="thrS"/>
    <property type="match status" value="1"/>
</dbReference>
<keyword evidence="12" id="KW-0963">Cytoplasm</keyword>
<dbReference type="Pfam" id="PF03129">
    <property type="entry name" value="HGTP_anticodon"/>
    <property type="match status" value="1"/>
</dbReference>
<evidence type="ECO:0000256" key="11">
    <source>
        <dbReference type="ARBA" id="ARBA00049515"/>
    </source>
</evidence>
<dbReference type="Pfam" id="PF00587">
    <property type="entry name" value="tRNA-synt_2b"/>
    <property type="match status" value="1"/>
</dbReference>
<name>A0A1F7INZ8_9BACT</name>
<evidence type="ECO:0000256" key="4">
    <source>
        <dbReference type="ARBA" id="ARBA00022723"/>
    </source>
</evidence>
<dbReference type="Gene3D" id="3.30.980.10">
    <property type="entry name" value="Threonyl-trna Synthetase, Chain A, domain 2"/>
    <property type="match status" value="1"/>
</dbReference>
<evidence type="ECO:0000256" key="2">
    <source>
        <dbReference type="ARBA" id="ARBA00022555"/>
    </source>
</evidence>
<comment type="cofactor">
    <cofactor evidence="12">
        <name>Zn(2+)</name>
        <dbReference type="ChEBI" id="CHEBI:29105"/>
    </cofactor>
    <text evidence="12">Binds 1 zinc ion per subunit.</text>
</comment>
<dbReference type="CDD" id="cd00860">
    <property type="entry name" value="ThrRS_anticodon"/>
    <property type="match status" value="1"/>
</dbReference>
<dbReference type="PANTHER" id="PTHR11451:SF44">
    <property type="entry name" value="THREONINE--TRNA LIGASE, CHLOROPLASTIC_MITOCHONDRIAL 2"/>
    <property type="match status" value="1"/>
</dbReference>
<feature type="binding site" evidence="12">
    <location>
        <position position="278"/>
    </location>
    <ligand>
        <name>Zn(2+)</name>
        <dbReference type="ChEBI" id="CHEBI:29105"/>
        <note>catalytic</note>
    </ligand>
</feature>
<dbReference type="Proteomes" id="UP000179072">
    <property type="component" value="Unassembled WGS sequence"/>
</dbReference>
<dbReference type="CDD" id="cd00771">
    <property type="entry name" value="ThrRS_core"/>
    <property type="match status" value="1"/>
</dbReference>
<evidence type="ECO:0000256" key="12">
    <source>
        <dbReference type="HAMAP-Rule" id="MF_00184"/>
    </source>
</evidence>
<evidence type="ECO:0000256" key="6">
    <source>
        <dbReference type="ARBA" id="ARBA00022833"/>
    </source>
</evidence>
<accession>A0A1F7INZ8</accession>
<dbReference type="InterPro" id="IPR002320">
    <property type="entry name" value="Thr-tRNA-ligase_IIa"/>
</dbReference>
<gene>
    <name evidence="12" type="primary">thrS</name>
    <name evidence="14" type="ORF">A2957_02225</name>
</gene>
<sequence>MKPDDKNYINNLRHSCAHLLAAAVMQLWPDTKRAIGPAIDNGFYFDFEFSQPISSDDFPRIEEAMRKILEGWSTFEKNELSADDAKKEYPDNPYKHELIDEFSEGGNNKLSFYKSGSYWDLCKGGHVDNPQKELKHFKLLSLAGAYWRGNEKNKMLTRIYGTAFSSKEELEKYLWMHEEAKKRDHRKIGEELDLFVFSDLVGKGLPLFTPNGTLLRELLNDFSQELRLEKGFQKVWIPHITKNDLYKTSGHWDKFGDELFLVKSQETDDELVMKPMNCPHHQQIYASRPRSYRDLPIKYLETTTIYRDEKAGELLGLSRVRSATMDDSHTFCTPEQIPQVYQELIDITRKFFDTFDMKYKARLSFRDPQQPEKYLGEDKLWEKAQDIILDIAKKNSLDYYVGEGEAAFYGPKIDFMVTDALGREWQLATPQLDFVQPQRFGLTYMDEHGEEKTPVMIHFALMGSLERFLSVYIEHTAGNFPVWLSPVQTAVLPVSDKFTKEAEAFHDQLKKHGIRSEIDSDNKTLQAKIRYWTLKKVPYMCIIGQKEAQKGNSASIRKRDGSDVGTLSLNEFIEKLKENIENHQ</sequence>
<organism evidence="14 15">
    <name type="scientific">Candidatus Roizmanbacteria bacterium RIFCSPLOWO2_01_FULL_38_11</name>
    <dbReference type="NCBI Taxonomy" id="1802060"/>
    <lineage>
        <taxon>Bacteria</taxon>
        <taxon>Candidatus Roizmaniibacteriota</taxon>
    </lineage>
</organism>
<proteinExistence type="inferred from homology"/>
<keyword evidence="4 12" id="KW-0479">Metal-binding</keyword>
<dbReference type="PRINTS" id="PR01047">
    <property type="entry name" value="TRNASYNTHTHR"/>
</dbReference>
<dbReference type="InterPro" id="IPR047246">
    <property type="entry name" value="ThrRS_anticodon"/>
</dbReference>
<dbReference type="InterPro" id="IPR018163">
    <property type="entry name" value="Thr/Ala-tRNA-synth_IIc_edit"/>
</dbReference>
<dbReference type="GO" id="GO:0000049">
    <property type="term" value="F:tRNA binding"/>
    <property type="evidence" value="ECO:0007669"/>
    <property type="project" value="UniProtKB-KW"/>
</dbReference>
<evidence type="ECO:0000256" key="10">
    <source>
        <dbReference type="ARBA" id="ARBA00023146"/>
    </source>
</evidence>
<dbReference type="STRING" id="1802060.A2957_02225"/>
<dbReference type="EMBL" id="MGAK01000007">
    <property type="protein sequence ID" value="OGK45089.1"/>
    <property type="molecule type" value="Genomic_DNA"/>
</dbReference>
<evidence type="ECO:0000256" key="3">
    <source>
        <dbReference type="ARBA" id="ARBA00022598"/>
    </source>
</evidence>
<evidence type="ECO:0000256" key="1">
    <source>
        <dbReference type="ARBA" id="ARBA00008226"/>
    </source>
</evidence>
<dbReference type="InterPro" id="IPR045864">
    <property type="entry name" value="aa-tRNA-synth_II/BPL/LPL"/>
</dbReference>
<dbReference type="EC" id="6.1.1.3" evidence="12"/>
<dbReference type="Gene3D" id="3.30.54.20">
    <property type="match status" value="1"/>
</dbReference>
<dbReference type="InterPro" id="IPR004154">
    <property type="entry name" value="Anticodon-bd"/>
</dbReference>
<comment type="catalytic activity">
    <reaction evidence="11 12">
        <text>tRNA(Thr) + L-threonine + ATP = L-threonyl-tRNA(Thr) + AMP + diphosphate + H(+)</text>
        <dbReference type="Rhea" id="RHEA:24624"/>
        <dbReference type="Rhea" id="RHEA-COMP:9670"/>
        <dbReference type="Rhea" id="RHEA-COMP:9704"/>
        <dbReference type="ChEBI" id="CHEBI:15378"/>
        <dbReference type="ChEBI" id="CHEBI:30616"/>
        <dbReference type="ChEBI" id="CHEBI:33019"/>
        <dbReference type="ChEBI" id="CHEBI:57926"/>
        <dbReference type="ChEBI" id="CHEBI:78442"/>
        <dbReference type="ChEBI" id="CHEBI:78534"/>
        <dbReference type="ChEBI" id="CHEBI:456215"/>
        <dbReference type="EC" id="6.1.1.3"/>
    </reaction>
</comment>
<dbReference type="GO" id="GO:0005524">
    <property type="term" value="F:ATP binding"/>
    <property type="evidence" value="ECO:0007669"/>
    <property type="project" value="UniProtKB-UniRule"/>
</dbReference>
<dbReference type="Pfam" id="PF07973">
    <property type="entry name" value="tRNA_SAD"/>
    <property type="match status" value="1"/>
</dbReference>
<dbReference type="Gene3D" id="3.40.50.800">
    <property type="entry name" value="Anticodon-binding domain"/>
    <property type="match status" value="1"/>
</dbReference>
<dbReference type="GO" id="GO:0004829">
    <property type="term" value="F:threonine-tRNA ligase activity"/>
    <property type="evidence" value="ECO:0007669"/>
    <property type="project" value="UniProtKB-UniRule"/>
</dbReference>
<keyword evidence="3 12" id="KW-0436">Ligase</keyword>
<dbReference type="SMART" id="SM00863">
    <property type="entry name" value="tRNA_SAD"/>
    <property type="match status" value="1"/>
</dbReference>
<dbReference type="SUPFAM" id="SSF52954">
    <property type="entry name" value="Class II aaRS ABD-related"/>
    <property type="match status" value="1"/>
</dbReference>
<comment type="subunit">
    <text evidence="12">Homodimer.</text>
</comment>
<dbReference type="PANTHER" id="PTHR11451">
    <property type="entry name" value="THREONINE-TRNA LIGASE"/>
    <property type="match status" value="1"/>
</dbReference>
<evidence type="ECO:0000256" key="5">
    <source>
        <dbReference type="ARBA" id="ARBA00022741"/>
    </source>
</evidence>
<dbReference type="GO" id="GO:0005737">
    <property type="term" value="C:cytoplasm"/>
    <property type="evidence" value="ECO:0007669"/>
    <property type="project" value="UniProtKB-SubCell"/>
</dbReference>
<feature type="binding site" evidence="12">
    <location>
        <position position="329"/>
    </location>
    <ligand>
        <name>Zn(2+)</name>
        <dbReference type="ChEBI" id="CHEBI:29105"/>
        <note>catalytic</note>
    </ligand>
</feature>
<dbReference type="InterPro" id="IPR033728">
    <property type="entry name" value="ThrRS_core"/>
</dbReference>
<comment type="caution">
    <text evidence="14">The sequence shown here is derived from an EMBL/GenBank/DDBJ whole genome shotgun (WGS) entry which is preliminary data.</text>
</comment>
<evidence type="ECO:0000256" key="8">
    <source>
        <dbReference type="ARBA" id="ARBA00022884"/>
    </source>
</evidence>
<keyword evidence="7 12" id="KW-0067">ATP-binding</keyword>
<dbReference type="GO" id="GO:0006435">
    <property type="term" value="P:threonyl-tRNA aminoacylation"/>
    <property type="evidence" value="ECO:0007669"/>
    <property type="project" value="UniProtKB-UniRule"/>
</dbReference>
<reference evidence="14 15" key="1">
    <citation type="journal article" date="2016" name="Nat. Commun.">
        <title>Thousands of microbial genomes shed light on interconnected biogeochemical processes in an aquifer system.</title>
        <authorList>
            <person name="Anantharaman K."/>
            <person name="Brown C.T."/>
            <person name="Hug L.A."/>
            <person name="Sharon I."/>
            <person name="Castelle C.J."/>
            <person name="Probst A.J."/>
            <person name="Thomas B.C."/>
            <person name="Singh A."/>
            <person name="Wilkins M.J."/>
            <person name="Karaoz U."/>
            <person name="Brodie E.L."/>
            <person name="Williams K.H."/>
            <person name="Hubbard S.S."/>
            <person name="Banfield J.F."/>
        </authorList>
    </citation>
    <scope>NUCLEOTIDE SEQUENCE [LARGE SCALE GENOMIC DNA]</scope>
</reference>
<keyword evidence="10 12" id="KW-0030">Aminoacyl-tRNA synthetase</keyword>
<evidence type="ECO:0000256" key="9">
    <source>
        <dbReference type="ARBA" id="ARBA00022917"/>
    </source>
</evidence>
<dbReference type="SUPFAM" id="SSF55186">
    <property type="entry name" value="ThrRS/AlaRS common domain"/>
    <property type="match status" value="1"/>
</dbReference>
<dbReference type="InterPro" id="IPR012947">
    <property type="entry name" value="tRNA_SAD"/>
</dbReference>
<keyword evidence="2 12" id="KW-0820">tRNA-binding</keyword>
<dbReference type="InterPro" id="IPR006195">
    <property type="entry name" value="aa-tRNA-synth_II"/>
</dbReference>
<feature type="binding site" evidence="12">
    <location>
        <position position="458"/>
    </location>
    <ligand>
        <name>Zn(2+)</name>
        <dbReference type="ChEBI" id="CHEBI:29105"/>
        <note>catalytic</note>
    </ligand>
</feature>
<feature type="domain" description="Aminoacyl-transfer RNA synthetases class-II family profile" evidence="13">
    <location>
        <begin position="215"/>
        <end position="481"/>
    </location>
</feature>
<comment type="similarity">
    <text evidence="1 12">Belongs to the class-II aminoacyl-tRNA synthetase family.</text>
</comment>
<comment type="caution">
    <text evidence="12">Lacks conserved residue(s) required for the propagation of feature annotation.</text>
</comment>
<protein>
    <recommendedName>
        <fullName evidence="12">Threonine--tRNA ligase</fullName>
        <ecNumber evidence="12">6.1.1.3</ecNumber>
    </recommendedName>
    <alternativeName>
        <fullName evidence="12">Threonyl-tRNA synthetase</fullName>
        <shortName evidence="12">ThrRS</shortName>
    </alternativeName>
</protein>
<dbReference type="PROSITE" id="PS50862">
    <property type="entry name" value="AA_TRNA_LIGASE_II"/>
    <property type="match status" value="1"/>
</dbReference>
<evidence type="ECO:0000313" key="15">
    <source>
        <dbReference type="Proteomes" id="UP000179072"/>
    </source>
</evidence>
<dbReference type="AlphaFoldDB" id="A0A1F7INZ8"/>
<keyword evidence="9 12" id="KW-0648">Protein biosynthesis</keyword>
<dbReference type="InterPro" id="IPR036621">
    <property type="entry name" value="Anticodon-bd_dom_sf"/>
</dbReference>
<evidence type="ECO:0000259" key="13">
    <source>
        <dbReference type="PROSITE" id="PS50862"/>
    </source>
</evidence>
<evidence type="ECO:0000256" key="7">
    <source>
        <dbReference type="ARBA" id="ARBA00022840"/>
    </source>
</evidence>
<keyword evidence="6 12" id="KW-0862">Zinc</keyword>
<dbReference type="FunFam" id="3.40.50.800:FF:000001">
    <property type="entry name" value="Threonine--tRNA ligase"/>
    <property type="match status" value="1"/>
</dbReference>
<dbReference type="GO" id="GO:0046872">
    <property type="term" value="F:metal ion binding"/>
    <property type="evidence" value="ECO:0007669"/>
    <property type="project" value="UniProtKB-KW"/>
</dbReference>
<keyword evidence="8 12" id="KW-0694">RNA-binding</keyword>
<dbReference type="SUPFAM" id="SSF55681">
    <property type="entry name" value="Class II aaRS and biotin synthetases"/>
    <property type="match status" value="1"/>
</dbReference>
<dbReference type="InterPro" id="IPR002314">
    <property type="entry name" value="aa-tRNA-synt_IIb"/>
</dbReference>
<keyword evidence="5 12" id="KW-0547">Nucleotide-binding</keyword>
<dbReference type="HAMAP" id="MF_00184">
    <property type="entry name" value="Thr_tRNA_synth"/>
    <property type="match status" value="1"/>
</dbReference>
<dbReference type="Gene3D" id="3.30.930.10">
    <property type="entry name" value="Bira Bifunctional Protein, Domain 2"/>
    <property type="match status" value="1"/>
</dbReference>